<dbReference type="STRING" id="1353952.A0A165JZW0"/>
<feature type="compositionally biased region" description="Basic and acidic residues" evidence="1">
    <location>
        <begin position="371"/>
        <end position="387"/>
    </location>
</feature>
<organism evidence="2 3">
    <name type="scientific">Calocera cornea HHB12733</name>
    <dbReference type="NCBI Taxonomy" id="1353952"/>
    <lineage>
        <taxon>Eukaryota</taxon>
        <taxon>Fungi</taxon>
        <taxon>Dikarya</taxon>
        <taxon>Basidiomycota</taxon>
        <taxon>Agaricomycotina</taxon>
        <taxon>Dacrymycetes</taxon>
        <taxon>Dacrymycetales</taxon>
        <taxon>Dacrymycetaceae</taxon>
        <taxon>Calocera</taxon>
    </lineage>
</organism>
<proteinExistence type="predicted"/>
<feature type="compositionally biased region" description="Pro residues" evidence="1">
    <location>
        <begin position="13"/>
        <end position="22"/>
    </location>
</feature>
<dbReference type="InParanoid" id="A0A165JZW0"/>
<feature type="region of interest" description="Disordered" evidence="1">
    <location>
        <begin position="1"/>
        <end position="99"/>
    </location>
</feature>
<feature type="compositionally biased region" description="Pro residues" evidence="1">
    <location>
        <begin position="60"/>
        <end position="77"/>
    </location>
</feature>
<name>A0A165JZW0_9BASI</name>
<dbReference type="AlphaFoldDB" id="A0A165JZW0"/>
<dbReference type="Proteomes" id="UP000076842">
    <property type="component" value="Unassembled WGS sequence"/>
</dbReference>
<dbReference type="EMBL" id="KV423916">
    <property type="protein sequence ID" value="KZT62482.1"/>
    <property type="molecule type" value="Genomic_DNA"/>
</dbReference>
<gene>
    <name evidence="2" type="ORF">CALCODRAFT_479079</name>
</gene>
<feature type="compositionally biased region" description="Low complexity" evidence="1">
    <location>
        <begin position="1"/>
        <end position="12"/>
    </location>
</feature>
<feature type="compositionally biased region" description="Basic and acidic residues" evidence="1">
    <location>
        <begin position="83"/>
        <end position="95"/>
    </location>
</feature>
<feature type="compositionally biased region" description="Low complexity" evidence="1">
    <location>
        <begin position="23"/>
        <end position="41"/>
    </location>
</feature>
<evidence type="ECO:0000256" key="1">
    <source>
        <dbReference type="SAM" id="MobiDB-lite"/>
    </source>
</evidence>
<protein>
    <submittedName>
        <fullName evidence="2">Uncharacterized protein</fullName>
    </submittedName>
</protein>
<evidence type="ECO:0000313" key="2">
    <source>
        <dbReference type="EMBL" id="KZT62482.1"/>
    </source>
</evidence>
<sequence>MSLRLLRAARPTRPIPPLPPTSAPRLARCQSSAPTAPRALRPAPPSGPRATLRPSSYIPPARPTPSPFRLPRPPSHPVPHADGSQDRPAHFERRAPYRAPDPYSFKPEFAALPLGKRLASLRALGSQQYDAERGRERGVRLARKKDGRKERAAVAGLYRQWWMENRAQIEGEAALPPLDDLRNRKWTSQELDRLKAFALTLREKRGDGWEHPAIQFVRRELKKERKKERFLKRVESGKRGPKEAKKKAKAEQMRAATKAKLAHEEAQGIVRVNKVPLPGCKPNGKKMAGKRAKLLRRVWRLTDNVRQARIRGDFSAEKRAEQALERARAQAAEKGTESKVDEALETVKASAIQKAKEQLAAKALKQLREKLKAERKPVEKAREKAAEETMVAPE</sequence>
<feature type="region of interest" description="Disordered" evidence="1">
    <location>
        <begin position="371"/>
        <end position="394"/>
    </location>
</feature>
<evidence type="ECO:0000313" key="3">
    <source>
        <dbReference type="Proteomes" id="UP000076842"/>
    </source>
</evidence>
<keyword evidence="3" id="KW-1185">Reference proteome</keyword>
<accession>A0A165JZW0</accession>
<reference evidence="2 3" key="1">
    <citation type="journal article" date="2016" name="Mol. Biol. Evol.">
        <title>Comparative Genomics of Early-Diverging Mushroom-Forming Fungi Provides Insights into the Origins of Lignocellulose Decay Capabilities.</title>
        <authorList>
            <person name="Nagy L.G."/>
            <person name="Riley R."/>
            <person name="Tritt A."/>
            <person name="Adam C."/>
            <person name="Daum C."/>
            <person name="Floudas D."/>
            <person name="Sun H."/>
            <person name="Yadav J.S."/>
            <person name="Pangilinan J."/>
            <person name="Larsson K.H."/>
            <person name="Matsuura K."/>
            <person name="Barry K."/>
            <person name="Labutti K."/>
            <person name="Kuo R."/>
            <person name="Ohm R.A."/>
            <person name="Bhattacharya S.S."/>
            <person name="Shirouzu T."/>
            <person name="Yoshinaga Y."/>
            <person name="Martin F.M."/>
            <person name="Grigoriev I.V."/>
            <person name="Hibbett D.S."/>
        </authorList>
    </citation>
    <scope>NUCLEOTIDE SEQUENCE [LARGE SCALE GENOMIC DNA]</scope>
    <source>
        <strain evidence="2 3">HHB12733</strain>
    </source>
</reference>